<dbReference type="Proteomes" id="UP000622860">
    <property type="component" value="Unassembled WGS sequence"/>
</dbReference>
<evidence type="ECO:0000259" key="4">
    <source>
        <dbReference type="PROSITE" id="PS50949"/>
    </source>
</evidence>
<evidence type="ECO:0000313" key="5">
    <source>
        <dbReference type="EMBL" id="GGG72902.1"/>
    </source>
</evidence>
<dbReference type="InterPro" id="IPR046335">
    <property type="entry name" value="LacI/GalR-like_sensor"/>
</dbReference>
<dbReference type="Gene3D" id="1.10.10.10">
    <property type="entry name" value="Winged helix-like DNA-binding domain superfamily/Winged helix DNA-binding domain"/>
    <property type="match status" value="1"/>
</dbReference>
<dbReference type="InterPro" id="IPR033532">
    <property type="entry name" value="AraR_ligand_bind_dom"/>
</dbReference>
<gene>
    <name evidence="5" type="primary">araR</name>
    <name evidence="5" type="ORF">GCM10011398_16640</name>
</gene>
<dbReference type="InterPro" id="IPR000524">
    <property type="entry name" value="Tscrpt_reg_HTH_GntR"/>
</dbReference>
<dbReference type="Pfam" id="PF13377">
    <property type="entry name" value="Peripla_BP_3"/>
    <property type="match status" value="1"/>
</dbReference>
<comment type="caution">
    <text evidence="5">The sequence shown here is derived from an EMBL/GenBank/DDBJ whole genome shotgun (WGS) entry which is preliminary data.</text>
</comment>
<protein>
    <submittedName>
        <fullName evidence="5">Arabinose metabolism transcriptional repressor</fullName>
    </submittedName>
</protein>
<organism evidence="5 6">
    <name type="scientific">Virgibacillus oceani</name>
    <dbReference type="NCBI Taxonomy" id="1479511"/>
    <lineage>
        <taxon>Bacteria</taxon>
        <taxon>Bacillati</taxon>
        <taxon>Bacillota</taxon>
        <taxon>Bacilli</taxon>
        <taxon>Bacillales</taxon>
        <taxon>Bacillaceae</taxon>
        <taxon>Virgibacillus</taxon>
    </lineage>
</organism>
<dbReference type="GO" id="GO:0003700">
    <property type="term" value="F:DNA-binding transcription factor activity"/>
    <property type="evidence" value="ECO:0007669"/>
    <property type="project" value="InterPro"/>
</dbReference>
<dbReference type="GO" id="GO:0000976">
    <property type="term" value="F:transcription cis-regulatory region binding"/>
    <property type="evidence" value="ECO:0007669"/>
    <property type="project" value="TreeGrafter"/>
</dbReference>
<accession>A0A917HAT5</accession>
<keyword evidence="2" id="KW-0238">DNA-binding</keyword>
<dbReference type="InterPro" id="IPR036390">
    <property type="entry name" value="WH_DNA-bd_sf"/>
</dbReference>
<proteinExistence type="predicted"/>
<feature type="domain" description="HTH gntR-type" evidence="4">
    <location>
        <begin position="2"/>
        <end position="70"/>
    </location>
</feature>
<dbReference type="CDD" id="cd01541">
    <property type="entry name" value="PBP1_AraR"/>
    <property type="match status" value="1"/>
</dbReference>
<dbReference type="PANTHER" id="PTHR30146">
    <property type="entry name" value="LACI-RELATED TRANSCRIPTIONAL REPRESSOR"/>
    <property type="match status" value="1"/>
</dbReference>
<dbReference type="PRINTS" id="PR00035">
    <property type="entry name" value="HTHGNTR"/>
</dbReference>
<dbReference type="RefSeq" id="WP_188454932.1">
    <property type="nucleotide sequence ID" value="NZ_BMFR01000005.1"/>
</dbReference>
<reference evidence="5" key="1">
    <citation type="journal article" date="2014" name="Int. J. Syst. Evol. Microbiol.">
        <title>Complete genome sequence of Corynebacterium casei LMG S-19264T (=DSM 44701T), isolated from a smear-ripened cheese.</title>
        <authorList>
            <consortium name="US DOE Joint Genome Institute (JGI-PGF)"/>
            <person name="Walter F."/>
            <person name="Albersmeier A."/>
            <person name="Kalinowski J."/>
            <person name="Ruckert C."/>
        </authorList>
    </citation>
    <scope>NUCLEOTIDE SEQUENCE</scope>
    <source>
        <strain evidence="5">CGMCC 1.12754</strain>
    </source>
</reference>
<name>A0A917HAT5_9BACI</name>
<dbReference type="AlphaFoldDB" id="A0A917HAT5"/>
<dbReference type="InterPro" id="IPR036388">
    <property type="entry name" value="WH-like_DNA-bd_sf"/>
</dbReference>
<evidence type="ECO:0000256" key="1">
    <source>
        <dbReference type="ARBA" id="ARBA00023015"/>
    </source>
</evidence>
<dbReference type="SUPFAM" id="SSF46785">
    <property type="entry name" value="Winged helix' DNA-binding domain"/>
    <property type="match status" value="1"/>
</dbReference>
<reference evidence="5" key="2">
    <citation type="submission" date="2020-09" db="EMBL/GenBank/DDBJ databases">
        <authorList>
            <person name="Sun Q."/>
            <person name="Zhou Y."/>
        </authorList>
    </citation>
    <scope>NUCLEOTIDE SEQUENCE</scope>
    <source>
        <strain evidence="5">CGMCC 1.12754</strain>
    </source>
</reference>
<dbReference type="PROSITE" id="PS50949">
    <property type="entry name" value="HTH_GNTR"/>
    <property type="match status" value="1"/>
</dbReference>
<evidence type="ECO:0000256" key="2">
    <source>
        <dbReference type="ARBA" id="ARBA00023125"/>
    </source>
</evidence>
<dbReference type="SUPFAM" id="SSF53822">
    <property type="entry name" value="Periplasmic binding protein-like I"/>
    <property type="match status" value="1"/>
</dbReference>
<dbReference type="InterPro" id="IPR028082">
    <property type="entry name" value="Peripla_BP_I"/>
</dbReference>
<dbReference type="PANTHER" id="PTHR30146:SF150">
    <property type="entry name" value="ARABINOSE METABOLISM TRANSCRIPTIONAL REPRESSOR"/>
    <property type="match status" value="1"/>
</dbReference>
<keyword evidence="3" id="KW-0804">Transcription</keyword>
<dbReference type="Pfam" id="PF00392">
    <property type="entry name" value="GntR"/>
    <property type="match status" value="1"/>
</dbReference>
<evidence type="ECO:0000256" key="3">
    <source>
        <dbReference type="ARBA" id="ARBA00023163"/>
    </source>
</evidence>
<dbReference type="CDD" id="cd07377">
    <property type="entry name" value="WHTH_GntR"/>
    <property type="match status" value="1"/>
</dbReference>
<dbReference type="SMART" id="SM00345">
    <property type="entry name" value="HTH_GNTR"/>
    <property type="match status" value="1"/>
</dbReference>
<sequence length="377" mass="42712">METKYNMVKKAIKSKIIDGTFTPHQKISSESELMKQFDVSRHTVRLAIGDLVTTGWLYREQGSGTFCADRSALDTKQNVSNQKNIAIITTYISDYIFPSIIRGAESRLSENGYQVSIFSTNNDHENEKRILEKILSQQFDGIIIEPTKSAYSNPNIGYYLNLERQSIPYIMINAYYDELEPISVVMDEEKGGFMQAEHLIKLGHKEIIGCFKTDDMQGTKRMKGFLKAHRHYKIPLNPKNIITYNTLEKWSKPIQELEKLLTTNNPDKATGLVCYNDELAIKLLDVLRLNNIRVPEDLSIIGYDDSTLSEVSEVKLTSIIHPKSQMGRDAANTIIDLISAKISTKNKDSSQVQSIVYSPDIVIRSSTKDLNPETITS</sequence>
<evidence type="ECO:0000313" key="6">
    <source>
        <dbReference type="Proteomes" id="UP000622860"/>
    </source>
</evidence>
<keyword evidence="1" id="KW-0805">Transcription regulation</keyword>
<dbReference type="Gene3D" id="3.40.50.2300">
    <property type="match status" value="2"/>
</dbReference>
<keyword evidence="6" id="KW-1185">Reference proteome</keyword>
<dbReference type="EMBL" id="BMFR01000005">
    <property type="protein sequence ID" value="GGG72902.1"/>
    <property type="molecule type" value="Genomic_DNA"/>
</dbReference>